<dbReference type="EMBL" id="JABBWE010000069">
    <property type="protein sequence ID" value="KAG1788351.1"/>
    <property type="molecule type" value="Genomic_DNA"/>
</dbReference>
<gene>
    <name evidence="2" type="ORF">HD556DRAFT_1404087</name>
</gene>
<dbReference type="Proteomes" id="UP000719766">
    <property type="component" value="Unassembled WGS sequence"/>
</dbReference>
<dbReference type="GeneID" id="64597679"/>
<evidence type="ECO:0000313" key="2">
    <source>
        <dbReference type="EMBL" id="KAG1788351.1"/>
    </source>
</evidence>
<proteinExistence type="predicted"/>
<evidence type="ECO:0000313" key="3">
    <source>
        <dbReference type="Proteomes" id="UP000719766"/>
    </source>
</evidence>
<keyword evidence="1" id="KW-1133">Transmembrane helix</keyword>
<keyword evidence="3" id="KW-1185">Reference proteome</keyword>
<organism evidence="2 3">
    <name type="scientific">Suillus plorans</name>
    <dbReference type="NCBI Taxonomy" id="116603"/>
    <lineage>
        <taxon>Eukaryota</taxon>
        <taxon>Fungi</taxon>
        <taxon>Dikarya</taxon>
        <taxon>Basidiomycota</taxon>
        <taxon>Agaricomycotina</taxon>
        <taxon>Agaricomycetes</taxon>
        <taxon>Agaricomycetidae</taxon>
        <taxon>Boletales</taxon>
        <taxon>Suillineae</taxon>
        <taxon>Suillaceae</taxon>
        <taxon>Suillus</taxon>
    </lineage>
</organism>
<sequence>MAFLQQYICTAYLCYFGNPLAARLYLSVRVFFGLVPTRPCAFPFIQTCLHQPVLIFFGSYLLLLVADYLQSLGYYSGLNIHVFEMYFHQSNSSSH</sequence>
<keyword evidence="1" id="KW-0812">Transmembrane</keyword>
<dbReference type="AlphaFoldDB" id="A0A9P7AFN8"/>
<dbReference type="RefSeq" id="XP_041155604.1">
    <property type="nucleotide sequence ID" value="XM_041303915.1"/>
</dbReference>
<accession>A0A9P7AFN8</accession>
<evidence type="ECO:0000256" key="1">
    <source>
        <dbReference type="SAM" id="Phobius"/>
    </source>
</evidence>
<comment type="caution">
    <text evidence="2">The sequence shown here is derived from an EMBL/GenBank/DDBJ whole genome shotgun (WGS) entry which is preliminary data.</text>
</comment>
<feature type="transmembrane region" description="Helical" evidence="1">
    <location>
        <begin position="12"/>
        <end position="32"/>
    </location>
</feature>
<keyword evidence="1" id="KW-0472">Membrane</keyword>
<reference evidence="2" key="1">
    <citation type="journal article" date="2020" name="New Phytol.">
        <title>Comparative genomics reveals dynamic genome evolution in host specialist ectomycorrhizal fungi.</title>
        <authorList>
            <person name="Lofgren L.A."/>
            <person name="Nguyen N.H."/>
            <person name="Vilgalys R."/>
            <person name="Ruytinx J."/>
            <person name="Liao H.L."/>
            <person name="Branco S."/>
            <person name="Kuo A."/>
            <person name="LaButti K."/>
            <person name="Lipzen A."/>
            <person name="Andreopoulos W."/>
            <person name="Pangilinan J."/>
            <person name="Riley R."/>
            <person name="Hundley H."/>
            <person name="Na H."/>
            <person name="Barry K."/>
            <person name="Grigoriev I.V."/>
            <person name="Stajich J.E."/>
            <person name="Kennedy P.G."/>
        </authorList>
    </citation>
    <scope>NUCLEOTIDE SEQUENCE</scope>
    <source>
        <strain evidence="2">S12</strain>
    </source>
</reference>
<feature type="transmembrane region" description="Helical" evidence="1">
    <location>
        <begin position="44"/>
        <end position="66"/>
    </location>
</feature>
<name>A0A9P7AFN8_9AGAM</name>
<protein>
    <submittedName>
        <fullName evidence="2">Uncharacterized protein</fullName>
    </submittedName>
</protein>